<keyword evidence="2" id="KW-1185">Reference proteome</keyword>
<accession>K9D6E4</accession>
<dbReference type="EMBL" id="AHAF01000003">
    <property type="protein sequence ID" value="EKU78776.1"/>
    <property type="molecule type" value="Genomic_DNA"/>
</dbReference>
<reference evidence="1 2" key="1">
    <citation type="submission" date="2012-09" db="EMBL/GenBank/DDBJ databases">
        <title>The Genome Sequence of Veillonella ratti ACS-216-V-COL6B.</title>
        <authorList>
            <consortium name="The Broad Institute Genome Sequencing Platform"/>
            <person name="Earl A."/>
            <person name="Ward D."/>
            <person name="Feldgarden M."/>
            <person name="Gevers D."/>
            <person name="Saerens B."/>
            <person name="Vaneechoutte M."/>
            <person name="Walker B."/>
            <person name="Young S.K."/>
            <person name="Zeng Q."/>
            <person name="Gargeya S."/>
            <person name="Fitzgerald M."/>
            <person name="Haas B."/>
            <person name="Abouelleil A."/>
            <person name="Alvarado L."/>
            <person name="Arachchi H.M."/>
            <person name="Berlin A."/>
            <person name="Chapman S.B."/>
            <person name="Goldberg J."/>
            <person name="Griggs A."/>
            <person name="Gujja S."/>
            <person name="Hansen M."/>
            <person name="Howarth C."/>
            <person name="Imamovic A."/>
            <person name="Larimer J."/>
            <person name="McCowen C."/>
            <person name="Montmayeur A."/>
            <person name="Murphy C."/>
            <person name="Neiman D."/>
            <person name="Pearson M."/>
            <person name="Priest M."/>
            <person name="Roberts A."/>
            <person name="Saif S."/>
            <person name="Shea T."/>
            <person name="Sisk P."/>
            <person name="Sykes S."/>
            <person name="Wortman J."/>
            <person name="Nusbaum C."/>
            <person name="Birren B."/>
        </authorList>
    </citation>
    <scope>NUCLEOTIDE SEQUENCE [LARGE SCALE GENOMIC DNA]</scope>
    <source>
        <strain evidence="1 2">ACS-216-V-Col6b</strain>
    </source>
</reference>
<evidence type="ECO:0000313" key="2">
    <source>
        <dbReference type="Proteomes" id="UP000009891"/>
    </source>
</evidence>
<dbReference type="eggNOG" id="COG0741">
    <property type="taxonomic scope" value="Bacteria"/>
</dbReference>
<dbReference type="OrthoDB" id="2195126at2"/>
<dbReference type="HOGENOM" id="CLU_599829_0_0_9"/>
<protein>
    <recommendedName>
        <fullName evidence="3">Mannosyl-glycoprotein endo-beta-N-acetylglucosamidase-like domain-containing protein</fullName>
    </recommendedName>
</protein>
<comment type="caution">
    <text evidence="1">The sequence shown here is derived from an EMBL/GenBank/DDBJ whole genome shotgun (WGS) entry which is preliminary data.</text>
</comment>
<dbReference type="Gene3D" id="1.10.530.10">
    <property type="match status" value="1"/>
</dbReference>
<dbReference type="Proteomes" id="UP000009891">
    <property type="component" value="Unassembled WGS sequence"/>
</dbReference>
<evidence type="ECO:0000313" key="1">
    <source>
        <dbReference type="EMBL" id="EKU78776.1"/>
    </source>
</evidence>
<gene>
    <name evidence="1" type="ORF">HMPREF9282_00573</name>
</gene>
<name>K9D6E4_9FIRM</name>
<dbReference type="PATRIC" id="fig|883156.3.peg.557"/>
<organism evidence="1 2">
    <name type="scientific">Veillonella seminalis ACS-216-V-Col6b</name>
    <dbReference type="NCBI Taxonomy" id="883156"/>
    <lineage>
        <taxon>Bacteria</taxon>
        <taxon>Bacillati</taxon>
        <taxon>Bacillota</taxon>
        <taxon>Negativicutes</taxon>
        <taxon>Veillonellales</taxon>
        <taxon>Veillonellaceae</taxon>
        <taxon>Veillonella</taxon>
    </lineage>
</organism>
<evidence type="ECO:0008006" key="3">
    <source>
        <dbReference type="Google" id="ProtNLM"/>
    </source>
</evidence>
<proteinExistence type="predicted"/>
<dbReference type="RefSeq" id="WP_006555473.1">
    <property type="nucleotide sequence ID" value="NZ_JH992936.1"/>
</dbReference>
<sequence>MANPKLLEIANLITSRNGLPADMAPMLAAQMAHETGDMASVAAPHNYAGLSTMSETGYARPSNEGGYYKAYNSDEEFADDYYKGYVQPYINDLIAVKNDPMATAQVLKNNGYYTDTVENYGGGLSRFYKEFSGISVPYQMYNTQGSPSQSFNTQLRMDNPNEPLDVKGMISAMNLPYVNGAKRQEQALSRELGYQTDLIGAVGSDVFERFSGQANQLAKAAMAAAQEGADLENQQHKLTGVGKLAQMIANSNNSSNSKMYAAMGQMLGVNLNPMDDRYINSQKMALDQMQRNQAIQDEQRKIQQQKELSDYKMQQEIAAKKELATWEGEHNLELAKKYAEAGVSQKGKGGSSGDLTTSQKVKMNNDIIKLGDNYRKLYQETADKVYAGLVSEDALRQISMDAANQLASYDGLGLDAYKTVEGMIAGDAAYTEKQLLNLYGAKKEDGTRPNAYVGWK</sequence>
<dbReference type="AlphaFoldDB" id="K9D6E4"/>
<dbReference type="STRING" id="883156.HMPREF9282_00573"/>